<gene>
    <name evidence="5" type="ORF">B0H64DRAFT_131790</name>
</gene>
<dbReference type="InterPro" id="IPR056884">
    <property type="entry name" value="NPHP3-like_N"/>
</dbReference>
<protein>
    <submittedName>
        <fullName evidence="5">Nacht and ankyrin domain-containing protein</fullName>
    </submittedName>
</protein>
<dbReference type="SUPFAM" id="SSF52540">
    <property type="entry name" value="P-loop containing nucleoside triphosphate hydrolases"/>
    <property type="match status" value="1"/>
</dbReference>
<feature type="repeat" description="ANK" evidence="2">
    <location>
        <begin position="987"/>
        <end position="1019"/>
    </location>
</feature>
<feature type="domain" description="Nephrocystin 3-like N-terminal" evidence="4">
    <location>
        <begin position="420"/>
        <end position="580"/>
    </location>
</feature>
<keyword evidence="3" id="KW-1133">Transmembrane helix</keyword>
<dbReference type="SUPFAM" id="SSF48403">
    <property type="entry name" value="Ankyrin repeat"/>
    <property type="match status" value="1"/>
</dbReference>
<dbReference type="PROSITE" id="PS50297">
    <property type="entry name" value="ANK_REP_REGION"/>
    <property type="match status" value="4"/>
</dbReference>
<name>A0AAE0HJS0_9PEZI</name>
<dbReference type="InterPro" id="IPR027417">
    <property type="entry name" value="P-loop_NTPase"/>
</dbReference>
<dbReference type="RefSeq" id="XP_062661309.1">
    <property type="nucleotide sequence ID" value="XM_062798133.1"/>
</dbReference>
<evidence type="ECO:0000259" key="4">
    <source>
        <dbReference type="Pfam" id="PF24883"/>
    </source>
</evidence>
<dbReference type="SMART" id="SM00248">
    <property type="entry name" value="ANK"/>
    <property type="match status" value="7"/>
</dbReference>
<keyword evidence="2" id="KW-0040">ANK repeat</keyword>
<dbReference type="InterPro" id="IPR002110">
    <property type="entry name" value="Ankyrin_rpt"/>
</dbReference>
<dbReference type="PROSITE" id="PS50088">
    <property type="entry name" value="ANK_REPEAT"/>
    <property type="match status" value="5"/>
</dbReference>
<dbReference type="Pfam" id="PF24883">
    <property type="entry name" value="NPHP3_N"/>
    <property type="match status" value="1"/>
</dbReference>
<reference evidence="5" key="1">
    <citation type="journal article" date="2023" name="Mol. Phylogenet. Evol.">
        <title>Genome-scale phylogeny and comparative genomics of the fungal order Sordariales.</title>
        <authorList>
            <person name="Hensen N."/>
            <person name="Bonometti L."/>
            <person name="Westerberg I."/>
            <person name="Brannstrom I.O."/>
            <person name="Guillou S."/>
            <person name="Cros-Aarteil S."/>
            <person name="Calhoun S."/>
            <person name="Haridas S."/>
            <person name="Kuo A."/>
            <person name="Mondo S."/>
            <person name="Pangilinan J."/>
            <person name="Riley R."/>
            <person name="LaButti K."/>
            <person name="Andreopoulos B."/>
            <person name="Lipzen A."/>
            <person name="Chen C."/>
            <person name="Yan M."/>
            <person name="Daum C."/>
            <person name="Ng V."/>
            <person name="Clum A."/>
            <person name="Steindorff A."/>
            <person name="Ohm R.A."/>
            <person name="Martin F."/>
            <person name="Silar P."/>
            <person name="Natvig D.O."/>
            <person name="Lalanne C."/>
            <person name="Gautier V."/>
            <person name="Ament-Velasquez S.L."/>
            <person name="Kruys A."/>
            <person name="Hutchinson M.I."/>
            <person name="Powell A.J."/>
            <person name="Barry K."/>
            <person name="Miller A.N."/>
            <person name="Grigoriev I.V."/>
            <person name="Debuchy R."/>
            <person name="Gladieux P."/>
            <person name="Hiltunen Thoren M."/>
            <person name="Johannesson H."/>
        </authorList>
    </citation>
    <scope>NUCLEOTIDE SEQUENCE</scope>
    <source>
        <strain evidence="5">CBS 168.71</strain>
    </source>
</reference>
<dbReference type="EMBL" id="JAUEPN010000003">
    <property type="protein sequence ID" value="KAK3297795.1"/>
    <property type="molecule type" value="Genomic_DNA"/>
</dbReference>
<keyword evidence="6" id="KW-1185">Reference proteome</keyword>
<reference evidence="5" key="2">
    <citation type="submission" date="2023-06" db="EMBL/GenBank/DDBJ databases">
        <authorList>
            <consortium name="Lawrence Berkeley National Laboratory"/>
            <person name="Haridas S."/>
            <person name="Hensen N."/>
            <person name="Bonometti L."/>
            <person name="Westerberg I."/>
            <person name="Brannstrom I.O."/>
            <person name="Guillou S."/>
            <person name="Cros-Aarteil S."/>
            <person name="Calhoun S."/>
            <person name="Kuo A."/>
            <person name="Mondo S."/>
            <person name="Pangilinan J."/>
            <person name="Riley R."/>
            <person name="Labutti K."/>
            <person name="Andreopoulos B."/>
            <person name="Lipzen A."/>
            <person name="Chen C."/>
            <person name="Yanf M."/>
            <person name="Daum C."/>
            <person name="Ng V."/>
            <person name="Clum A."/>
            <person name="Steindorff A."/>
            <person name="Ohm R."/>
            <person name="Martin F."/>
            <person name="Silar P."/>
            <person name="Natvig D."/>
            <person name="Lalanne C."/>
            <person name="Gautier V."/>
            <person name="Ament-Velasquez S.L."/>
            <person name="Kruys A."/>
            <person name="Hutchinson M.I."/>
            <person name="Powell A.J."/>
            <person name="Barry K."/>
            <person name="Miller A.N."/>
            <person name="Grigoriev I.V."/>
            <person name="Debuchy R."/>
            <person name="Gladieux P."/>
            <person name="Thoren M.H."/>
            <person name="Johannesson H."/>
        </authorList>
    </citation>
    <scope>NUCLEOTIDE SEQUENCE</scope>
    <source>
        <strain evidence="5">CBS 168.71</strain>
    </source>
</reference>
<evidence type="ECO:0000313" key="5">
    <source>
        <dbReference type="EMBL" id="KAK3297795.1"/>
    </source>
</evidence>
<dbReference type="PANTHER" id="PTHR10039">
    <property type="entry name" value="AMELOGENIN"/>
    <property type="match status" value="1"/>
</dbReference>
<dbReference type="Pfam" id="PF12796">
    <property type="entry name" value="Ank_2"/>
    <property type="match status" value="2"/>
</dbReference>
<dbReference type="InterPro" id="IPR036770">
    <property type="entry name" value="Ankyrin_rpt-contain_sf"/>
</dbReference>
<keyword evidence="3" id="KW-0812">Transmembrane</keyword>
<evidence type="ECO:0000313" key="6">
    <source>
        <dbReference type="Proteomes" id="UP001278766"/>
    </source>
</evidence>
<dbReference type="Proteomes" id="UP001278766">
    <property type="component" value="Unassembled WGS sequence"/>
</dbReference>
<dbReference type="SUPFAM" id="SSF53474">
    <property type="entry name" value="alpha/beta-Hydrolases"/>
    <property type="match status" value="1"/>
</dbReference>
<dbReference type="Gene3D" id="3.40.50.1820">
    <property type="entry name" value="alpha/beta hydrolase"/>
    <property type="match status" value="1"/>
</dbReference>
<dbReference type="AlphaFoldDB" id="A0AAE0HJS0"/>
<organism evidence="5 6">
    <name type="scientific">Chaetomium fimeti</name>
    <dbReference type="NCBI Taxonomy" id="1854472"/>
    <lineage>
        <taxon>Eukaryota</taxon>
        <taxon>Fungi</taxon>
        <taxon>Dikarya</taxon>
        <taxon>Ascomycota</taxon>
        <taxon>Pezizomycotina</taxon>
        <taxon>Sordariomycetes</taxon>
        <taxon>Sordariomycetidae</taxon>
        <taxon>Sordariales</taxon>
        <taxon>Chaetomiaceae</taxon>
        <taxon>Chaetomium</taxon>
    </lineage>
</organism>
<feature type="repeat" description="ANK" evidence="2">
    <location>
        <begin position="1020"/>
        <end position="1055"/>
    </location>
</feature>
<dbReference type="PANTHER" id="PTHR10039:SF5">
    <property type="entry name" value="NACHT DOMAIN-CONTAINING PROTEIN"/>
    <property type="match status" value="1"/>
</dbReference>
<feature type="repeat" description="ANK" evidence="2">
    <location>
        <begin position="1091"/>
        <end position="1125"/>
    </location>
</feature>
<dbReference type="GeneID" id="87835081"/>
<feature type="repeat" description="ANK" evidence="2">
    <location>
        <begin position="1056"/>
        <end position="1090"/>
    </location>
</feature>
<dbReference type="Gene3D" id="3.40.50.300">
    <property type="entry name" value="P-loop containing nucleotide triphosphate hydrolases"/>
    <property type="match status" value="1"/>
</dbReference>
<proteinExistence type="predicted"/>
<dbReference type="InterPro" id="IPR029058">
    <property type="entry name" value="AB_hydrolase_fold"/>
</dbReference>
<keyword evidence="1" id="KW-0677">Repeat</keyword>
<evidence type="ECO:0000256" key="3">
    <source>
        <dbReference type="SAM" id="Phobius"/>
    </source>
</evidence>
<sequence length="1155" mass="128104">MDSTNTVVPILAAAVTICSYLWFHKKLTLSPTPTSTQPTRVTVRVRGIPLDWGVLELQSFLARDSPDSWLTIGSLAPEINGRSCTATVAFPAGRSWKVPPLVPGSGLSNTQITLDDRFLGITPLFTPSEDHHKVDIIAISGLGGHAFGSFKQRGGEHMWLRDALPHAITGEDGKTPYARVMIYGYESGLLDGQNTQNIEDLAISFHDSLLSLVTATATAKPIIFIAHSLGGLIVKQALINLSKSTGDDHQRLLGAVYGIVFFGVPHDGMDITSLVPMVENGRNRFLLESMGNISSQVLTIQQREFPHALGTEDKSEIKGKWQMKGPPAVLVSKSSATHCRPWENGPDHICPINRTHSEMVKFGPHDHEYDKALTRIRGVARRALVIRHPTLSASAQRCLRSLGFPEVDARFHDINPATQGTCEWLLEHATYKSWASSSRGLLWIRGKPGSGKSTLLKHALRNTMKTTEPLNRALVLSFFFHGRGTAELQKTPLGLYRSLLHQILRQVPDVLGRFVDSFDRRLQEKGEPGKEWEWHQNELWDVLESSLPVVLQTRPVWLFIDALDEAGSENACHILQKVKSLIVGGVGTVEGMPSTPRPFRLCFSCRDYPVLEEDFKVFIKPTANNQNDISTYVQSRLAASKLSQTEIPTSIAERADGIFMWARVVVDRALDLFRGGKSLSSIEKMVETTPPELVDLYRMLLKDIKTDERLASLKLIQWTCCSLEPLSLDELRWAMIVDADIRGSHNSLEKYREEEDFTHDNDAMERKVTTLSRGLVQVALSYDTRVVQFIHQSAKDFFVEEGLRLLTSAVTDASATDAIGVAHYQLSRTCIGYLAMEEIGRAMETCLDPNTLRIGFPLLRYATVSWTEHAKQSEKKGVSQDDLLDYFGWTSNHLLDRWVNLKRIVGSLLTAGGLDGRGLTMIHVASRYELMGLLRTILEKSRQVNVGINAVDEHHRTPLWWAAQEGRVAAMRVLLDHGADTEARDNQGLTPLLRAARGGTELAIRVLLDHQADIEARDARGLTPLSWAATSTERGSEAAIQVLLDHGADIEARDNQGLTPLMWALIMWPVREAAIRVLLDHGADIEARDNKGLTPLSRAIIMWPGGEAAIRVLLDHGADIEARDNEGLTPLSRAARNGDEAAVQALQRARGHQIT</sequence>
<evidence type="ECO:0000256" key="2">
    <source>
        <dbReference type="PROSITE-ProRule" id="PRU00023"/>
    </source>
</evidence>
<dbReference type="Gene3D" id="1.25.40.20">
    <property type="entry name" value="Ankyrin repeat-containing domain"/>
    <property type="match status" value="3"/>
</dbReference>
<evidence type="ECO:0000256" key="1">
    <source>
        <dbReference type="ARBA" id="ARBA00022737"/>
    </source>
</evidence>
<feature type="transmembrane region" description="Helical" evidence="3">
    <location>
        <begin position="6"/>
        <end position="23"/>
    </location>
</feature>
<keyword evidence="3" id="KW-0472">Membrane</keyword>
<accession>A0AAE0HJS0</accession>
<comment type="caution">
    <text evidence="5">The sequence shown here is derived from an EMBL/GenBank/DDBJ whole genome shotgun (WGS) entry which is preliminary data.</text>
</comment>
<feature type="repeat" description="ANK" evidence="2">
    <location>
        <begin position="954"/>
        <end position="986"/>
    </location>
</feature>